<organism evidence="1">
    <name type="scientific">Zea mays</name>
    <name type="common">Maize</name>
    <dbReference type="NCBI Taxonomy" id="4577"/>
    <lineage>
        <taxon>Eukaryota</taxon>
        <taxon>Viridiplantae</taxon>
        <taxon>Streptophyta</taxon>
        <taxon>Embryophyta</taxon>
        <taxon>Tracheophyta</taxon>
        <taxon>Spermatophyta</taxon>
        <taxon>Magnoliopsida</taxon>
        <taxon>Liliopsida</taxon>
        <taxon>Poales</taxon>
        <taxon>Poaceae</taxon>
        <taxon>PACMAD clade</taxon>
        <taxon>Panicoideae</taxon>
        <taxon>Andropogonodae</taxon>
        <taxon>Andropogoneae</taxon>
        <taxon>Tripsacinae</taxon>
        <taxon>Zea</taxon>
    </lineage>
</organism>
<dbReference type="GO" id="GO:0016829">
    <property type="term" value="F:lyase activity"/>
    <property type="evidence" value="ECO:0007669"/>
    <property type="project" value="UniProtKB-KW"/>
</dbReference>
<dbReference type="EMBL" id="CM007648">
    <property type="protein sequence ID" value="ONM15410.1"/>
    <property type="molecule type" value="Genomic_DNA"/>
</dbReference>
<dbReference type="InParanoid" id="A0A1D6E4H4"/>
<dbReference type="PROSITE" id="PS51819">
    <property type="entry name" value="VOC"/>
    <property type="match status" value="1"/>
</dbReference>
<gene>
    <name evidence="1" type="ORF">ZEAMMB73_Zm00001d002816</name>
</gene>
<dbReference type="InterPro" id="IPR037523">
    <property type="entry name" value="VOC_core"/>
</dbReference>
<dbReference type="PANTHER" id="PTHR46142">
    <property type="match status" value="1"/>
</dbReference>
<dbReference type="ExpressionAtlas" id="A0A1D6E4H4">
    <property type="expression patterns" value="baseline and differential"/>
</dbReference>
<dbReference type="PaxDb" id="4577-GRMZM2G109262_P01"/>
<reference evidence="1" key="1">
    <citation type="submission" date="2015-12" db="EMBL/GenBank/DDBJ databases">
        <title>Update maize B73 reference genome by single molecule sequencing technologies.</title>
        <authorList>
            <consortium name="Maize Genome Sequencing Project"/>
            <person name="Ware D."/>
        </authorList>
    </citation>
    <scope>NUCLEOTIDE SEQUENCE [LARGE SCALE GENOMIC DNA]</scope>
    <source>
        <tissue evidence="1">Seedling</tissue>
    </source>
</reference>
<dbReference type="SUPFAM" id="SSF54593">
    <property type="entry name" value="Glyoxalase/Bleomycin resistance protein/Dihydroxybiphenyl dioxygenase"/>
    <property type="match status" value="1"/>
</dbReference>
<dbReference type="InterPro" id="IPR029068">
    <property type="entry name" value="Glyas_Bleomycin-R_OHBP_Dase"/>
</dbReference>
<protein>
    <submittedName>
        <fullName evidence="1">Lactoylglutathione lyase / glyoxalase I family protein</fullName>
    </submittedName>
</protein>
<dbReference type="Gene3D" id="3.10.180.10">
    <property type="entry name" value="2,3-Dihydroxybiphenyl 1,2-Dioxygenase, domain 1"/>
    <property type="match status" value="1"/>
</dbReference>
<dbReference type="Pfam" id="PF00903">
    <property type="entry name" value="Glyoxalase"/>
    <property type="match status" value="1"/>
</dbReference>
<dbReference type="InterPro" id="IPR004360">
    <property type="entry name" value="Glyas_Fos-R_dOase_dom"/>
</dbReference>
<accession>A0A1D6E4H4</accession>
<name>A0A1D6E4H4_MAIZE</name>
<dbReference type="PANTHER" id="PTHR46142:SF4">
    <property type="entry name" value="OS04G0538900 PROTEIN"/>
    <property type="match status" value="1"/>
</dbReference>
<keyword evidence="1" id="KW-0456">Lyase</keyword>
<dbReference type="OrthoDB" id="16820at2759"/>
<dbReference type="OMA" id="CENMEAI"/>
<proteinExistence type="predicted"/>
<evidence type="ECO:0000313" key="1">
    <source>
        <dbReference type="EMBL" id="ONM15410.1"/>
    </source>
</evidence>
<dbReference type="AlphaFoldDB" id="A0A1D6E4H4"/>
<dbReference type="eggNOG" id="ENOG502QS24">
    <property type="taxonomic scope" value="Eukaryota"/>
</dbReference>
<sequence>MDFHEKDARSYDAHGPAPALPLVRLNHVSFQCESVEASVGFYQRVLGFELVKRPASLDFGGAWMHRYGMGIYLLQRGSDSSPNAPAAARPPAINPKGNHISFQCTDMGLMKTRLGDMELEFVAARV</sequence>